<evidence type="ECO:0000313" key="9">
    <source>
        <dbReference type="Proteomes" id="UP000184389"/>
    </source>
</evidence>
<dbReference type="Proteomes" id="UP000184389">
    <property type="component" value="Unassembled WGS sequence"/>
</dbReference>
<dbReference type="InterPro" id="IPR013560">
    <property type="entry name" value="DUF1722"/>
</dbReference>
<keyword evidence="5" id="KW-0378">Hydrolase</keyword>
<keyword evidence="2 8" id="KW-0255">Endonuclease</keyword>
<reference evidence="8 9" key="1">
    <citation type="submission" date="2016-11" db="EMBL/GenBank/DDBJ databases">
        <authorList>
            <person name="Jaros S."/>
            <person name="Januszkiewicz K."/>
            <person name="Wedrychowicz H."/>
        </authorList>
    </citation>
    <scope>NUCLEOTIDE SEQUENCE [LARGE SCALE GENOMIC DNA]</scope>
    <source>
        <strain evidence="8 9">DSM 13106</strain>
    </source>
</reference>
<organism evidence="8 9">
    <name type="scientific">Sporanaerobacter acetigenes DSM 13106</name>
    <dbReference type="NCBI Taxonomy" id="1123281"/>
    <lineage>
        <taxon>Bacteria</taxon>
        <taxon>Bacillati</taxon>
        <taxon>Bacillota</taxon>
        <taxon>Tissierellia</taxon>
        <taxon>Tissierellales</taxon>
        <taxon>Sporanaerobacteraceae</taxon>
        <taxon>Sporanaerobacter</taxon>
    </lineage>
</organism>
<dbReference type="Pfam" id="PF08349">
    <property type="entry name" value="DUF1722"/>
    <property type="match status" value="1"/>
</dbReference>
<dbReference type="PANTHER" id="PTHR31290:SF5">
    <property type="entry name" value="UV-DAMAGE ENDONUCLEASE"/>
    <property type="match status" value="1"/>
</dbReference>
<keyword evidence="6" id="KW-0234">DNA repair</keyword>
<dbReference type="InterPro" id="IPR036237">
    <property type="entry name" value="Xyl_isomerase-like_sf"/>
</dbReference>
<proteinExistence type="predicted"/>
<dbReference type="RefSeq" id="WP_072742697.1">
    <property type="nucleotide sequence ID" value="NZ_FQXR01000002.1"/>
</dbReference>
<dbReference type="GO" id="GO:0009411">
    <property type="term" value="P:response to UV"/>
    <property type="evidence" value="ECO:0007669"/>
    <property type="project" value="InterPro"/>
</dbReference>
<evidence type="ECO:0000256" key="5">
    <source>
        <dbReference type="ARBA" id="ARBA00022801"/>
    </source>
</evidence>
<gene>
    <name evidence="8" type="ORF">SAMN02745180_00236</name>
</gene>
<dbReference type="Gene3D" id="3.20.20.150">
    <property type="entry name" value="Divalent-metal-dependent TIM barrel enzymes"/>
    <property type="match status" value="1"/>
</dbReference>
<accession>A0A1M5SPH4</accession>
<evidence type="ECO:0000256" key="6">
    <source>
        <dbReference type="ARBA" id="ARBA00023204"/>
    </source>
</evidence>
<evidence type="ECO:0000256" key="4">
    <source>
        <dbReference type="ARBA" id="ARBA00022769"/>
    </source>
</evidence>
<keyword evidence="3" id="KW-0227">DNA damage</keyword>
<dbReference type="GO" id="GO:0004519">
    <property type="term" value="F:endonuclease activity"/>
    <property type="evidence" value="ECO:0007669"/>
    <property type="project" value="UniProtKB-KW"/>
</dbReference>
<dbReference type="GO" id="GO:0006289">
    <property type="term" value="P:nucleotide-excision repair"/>
    <property type="evidence" value="ECO:0007669"/>
    <property type="project" value="InterPro"/>
</dbReference>
<dbReference type="EMBL" id="FQXR01000002">
    <property type="protein sequence ID" value="SHH40410.1"/>
    <property type="molecule type" value="Genomic_DNA"/>
</dbReference>
<dbReference type="SUPFAM" id="SSF51658">
    <property type="entry name" value="Xylose isomerase-like"/>
    <property type="match status" value="1"/>
</dbReference>
<dbReference type="OrthoDB" id="9782576at2"/>
<keyword evidence="4" id="KW-0228">DNA excision</keyword>
<dbReference type="InterPro" id="IPR004601">
    <property type="entry name" value="UvdE"/>
</dbReference>
<dbReference type="GO" id="GO:0016787">
    <property type="term" value="F:hydrolase activity"/>
    <property type="evidence" value="ECO:0007669"/>
    <property type="project" value="UniProtKB-KW"/>
</dbReference>
<protein>
    <submittedName>
        <fullName evidence="8">UV-damage endonuclease</fullName>
    </submittedName>
</protein>
<dbReference type="Pfam" id="PF03851">
    <property type="entry name" value="UvdE"/>
    <property type="match status" value="1"/>
</dbReference>
<evidence type="ECO:0000259" key="7">
    <source>
        <dbReference type="Pfam" id="PF08349"/>
    </source>
</evidence>
<dbReference type="AlphaFoldDB" id="A0A1M5SPH4"/>
<keyword evidence="9" id="KW-1185">Reference proteome</keyword>
<evidence type="ECO:0000256" key="3">
    <source>
        <dbReference type="ARBA" id="ARBA00022763"/>
    </source>
</evidence>
<dbReference type="NCBIfam" id="TIGR00629">
    <property type="entry name" value="uvde"/>
    <property type="match status" value="1"/>
</dbReference>
<dbReference type="PANTHER" id="PTHR31290">
    <property type="entry name" value="UV-DAMAGE ENDONUCLEASE"/>
    <property type="match status" value="1"/>
</dbReference>
<evidence type="ECO:0000313" key="8">
    <source>
        <dbReference type="EMBL" id="SHH40410.1"/>
    </source>
</evidence>
<evidence type="ECO:0000256" key="1">
    <source>
        <dbReference type="ARBA" id="ARBA00022722"/>
    </source>
</evidence>
<name>A0A1M5SPH4_9FIRM</name>
<feature type="domain" description="DUF1722" evidence="7">
    <location>
        <begin position="308"/>
        <end position="416"/>
    </location>
</feature>
<dbReference type="STRING" id="1123281.SAMN02745180_00236"/>
<sequence length="419" mass="48956">MGIGYACLAVGVLNTKEKSCMLKNASPEKLLELTSYNLNSLENVIDYNIENDIKLFRISSNIIPFGSSPINKFKWWEIFKEKFQSIGEKIQKSGMRVSTHPGQYTVINSPKEEVVKKAIEDLNYHTQVLDSLRVGEDHKIVLHIGGIYDDKNQAIERFIENYKKLDDKVKKRIVIENDDKSYNINDVLEIGHVLNIPVIFDNLHNRINPPDEEKDEYYWIDECRKTWKKKDGCQKIHYSQQDPLKKPGSHSKTIGIRQFMSFYEGLETKDIDIMLEVKDKNISAIKCINCTSSDKSTKNLEIEWSRYKYKILENAPSNYVEIRKLLKDKDNYSVMDFYDLVEDSMEKKSTKGNSINAALHLWGYFKEVATDKEKNYFFNSIEKYNRGGTSIATVKNSLWRMAVKYNEFYLLNSYYFIEE</sequence>
<evidence type="ECO:0000256" key="2">
    <source>
        <dbReference type="ARBA" id="ARBA00022759"/>
    </source>
</evidence>
<keyword evidence="1" id="KW-0540">Nuclease</keyword>